<feature type="compositionally biased region" description="Polar residues" evidence="3">
    <location>
        <begin position="47"/>
        <end position="75"/>
    </location>
</feature>
<dbReference type="GO" id="GO:0005975">
    <property type="term" value="P:carbohydrate metabolic process"/>
    <property type="evidence" value="ECO:0007669"/>
    <property type="project" value="InterPro"/>
</dbReference>
<dbReference type="InterPro" id="IPR050248">
    <property type="entry name" value="Polysacc_deacetylase_ArnD"/>
</dbReference>
<keyword evidence="4" id="KW-0812">Transmembrane</keyword>
<comment type="caution">
    <text evidence="6">The sequence shown here is derived from an EMBL/GenBank/DDBJ whole genome shotgun (WGS) entry which is preliminary data.</text>
</comment>
<feature type="compositionally biased region" description="Low complexity" evidence="3">
    <location>
        <begin position="27"/>
        <end position="44"/>
    </location>
</feature>
<dbReference type="PROSITE" id="PS51677">
    <property type="entry name" value="NODB"/>
    <property type="match status" value="1"/>
</dbReference>
<dbReference type="Proteomes" id="UP000070675">
    <property type="component" value="Unassembled WGS sequence"/>
</dbReference>
<feature type="compositionally biased region" description="Basic and acidic residues" evidence="3">
    <location>
        <begin position="12"/>
        <end position="25"/>
    </location>
</feature>
<gene>
    <name evidence="6" type="ORF">HMPREF3192_00292</name>
</gene>
<dbReference type="RefSeq" id="WP_066304667.1">
    <property type="nucleotide sequence ID" value="NZ_KQ959485.1"/>
</dbReference>
<evidence type="ECO:0000256" key="4">
    <source>
        <dbReference type="SAM" id="Phobius"/>
    </source>
</evidence>
<name>A0A133XWN7_9ACTN</name>
<dbReference type="GO" id="GO:0016020">
    <property type="term" value="C:membrane"/>
    <property type="evidence" value="ECO:0007669"/>
    <property type="project" value="TreeGrafter"/>
</dbReference>
<evidence type="ECO:0000256" key="2">
    <source>
        <dbReference type="ARBA" id="ARBA00022801"/>
    </source>
</evidence>
<accession>A0A133XWN7</accession>
<keyword evidence="4" id="KW-0472">Membrane</keyword>
<feature type="domain" description="NodB homology" evidence="5">
    <location>
        <begin position="295"/>
        <end position="474"/>
    </location>
</feature>
<dbReference type="Pfam" id="PF01522">
    <property type="entry name" value="Polysacc_deac_1"/>
    <property type="match status" value="1"/>
</dbReference>
<dbReference type="PANTHER" id="PTHR10587">
    <property type="entry name" value="GLYCOSYL TRANSFERASE-RELATED"/>
    <property type="match status" value="1"/>
</dbReference>
<dbReference type="GO" id="GO:0016810">
    <property type="term" value="F:hydrolase activity, acting on carbon-nitrogen (but not peptide) bonds"/>
    <property type="evidence" value="ECO:0007669"/>
    <property type="project" value="InterPro"/>
</dbReference>
<evidence type="ECO:0000313" key="6">
    <source>
        <dbReference type="EMBL" id="KXB35348.1"/>
    </source>
</evidence>
<reference evidence="7" key="1">
    <citation type="submission" date="2016-01" db="EMBL/GenBank/DDBJ databases">
        <authorList>
            <person name="Mitreva M."/>
            <person name="Pepin K.H."/>
            <person name="Mihindukulasuriya K.A."/>
            <person name="Fulton R."/>
            <person name="Fronick C."/>
            <person name="O'Laughlin M."/>
            <person name="Miner T."/>
            <person name="Herter B."/>
            <person name="Rosa B.A."/>
            <person name="Cordes M."/>
            <person name="Tomlinson C."/>
            <person name="Wollam A."/>
            <person name="Palsikar V.B."/>
            <person name="Mardis E.R."/>
            <person name="Wilson R.K."/>
        </authorList>
    </citation>
    <scope>NUCLEOTIDE SEQUENCE [LARGE SCALE GENOMIC DNA]</scope>
    <source>
        <strain evidence="7">DNF00019</strain>
    </source>
</reference>
<keyword evidence="2" id="KW-0378">Hydrolase</keyword>
<evidence type="ECO:0000313" key="7">
    <source>
        <dbReference type="Proteomes" id="UP000070675"/>
    </source>
</evidence>
<dbReference type="STRING" id="1393034.HMPREF3192_00292"/>
<dbReference type="AlphaFoldDB" id="A0A133XWN7"/>
<dbReference type="GO" id="GO:0046872">
    <property type="term" value="F:metal ion binding"/>
    <property type="evidence" value="ECO:0007669"/>
    <property type="project" value="UniProtKB-KW"/>
</dbReference>
<dbReference type="EMBL" id="LSCR01000004">
    <property type="protein sequence ID" value="KXB35348.1"/>
    <property type="molecule type" value="Genomic_DNA"/>
</dbReference>
<sequence length="508" mass="55389">MSRSANHFKATPRKDASSHNNENRFEGAANPSANAAGPANANAAQPYVSSVRNAGHSANPSTNPASRNPYLQAQRSHTKAQREDVGFVTADKGFVSARPLNAAPHARRGLSRRQVIALAGSLTVAAVAIPLGWNFLRPVEIIVNGARRTFNVGTALTDIIGKEKKLKLTAGNFINVLGKVIEKGKGDPYSVKIGDKELSFDEVKGYKIHGGETIVVGNGKDVMEEYTAEKSEVAPKLKMDGAWGSICYISQWGKPEQREVRTGKVSGERSEGNVVQKGQDCVVKIRNMRPKDGKKLVAITFDDGPSKYTERYLQILKDRNVKATFFNIGNCVHEMPNLTKKVLEAGHEVMSHSYTHPVLSSLPQDKLLGELKDTQEALKKAAGIDTTMLRPPYGAFKKDTWLKTQGCISASILWNMDSLDWKRPGVDKIVQNSIQGIQPGYVILMHDGGGPREQDLEALPKILDTLLGQGFEFVTITELMKADGKVPEEIISGKAKMPEGAVWPTELA</sequence>
<dbReference type="SUPFAM" id="SSF88713">
    <property type="entry name" value="Glycoside hydrolase/deacetylase"/>
    <property type="match status" value="1"/>
</dbReference>
<dbReference type="PATRIC" id="fig|1393034.3.peg.287"/>
<proteinExistence type="predicted"/>
<keyword evidence="1" id="KW-0479">Metal-binding</keyword>
<dbReference type="Gene3D" id="3.20.20.370">
    <property type="entry name" value="Glycoside hydrolase/deacetylase"/>
    <property type="match status" value="1"/>
</dbReference>
<dbReference type="PANTHER" id="PTHR10587:SF133">
    <property type="entry name" value="CHITIN DEACETYLASE 1-RELATED"/>
    <property type="match status" value="1"/>
</dbReference>
<dbReference type="InterPro" id="IPR011330">
    <property type="entry name" value="Glyco_hydro/deAcase_b/a-brl"/>
</dbReference>
<dbReference type="InterPro" id="IPR002509">
    <property type="entry name" value="NODB_dom"/>
</dbReference>
<organism evidence="6 7">
    <name type="scientific">Atopobium deltae</name>
    <dbReference type="NCBI Taxonomy" id="1393034"/>
    <lineage>
        <taxon>Bacteria</taxon>
        <taxon>Bacillati</taxon>
        <taxon>Actinomycetota</taxon>
        <taxon>Coriobacteriia</taxon>
        <taxon>Coriobacteriales</taxon>
        <taxon>Atopobiaceae</taxon>
        <taxon>Atopobium</taxon>
    </lineage>
</organism>
<dbReference type="CDD" id="cd10917">
    <property type="entry name" value="CE4_NodB_like_6s_7s"/>
    <property type="match status" value="1"/>
</dbReference>
<feature type="transmembrane region" description="Helical" evidence="4">
    <location>
        <begin position="115"/>
        <end position="136"/>
    </location>
</feature>
<keyword evidence="4" id="KW-1133">Transmembrane helix</keyword>
<protein>
    <submittedName>
        <fullName evidence="6">Polysaccharide deacetylase</fullName>
    </submittedName>
</protein>
<dbReference type="OrthoDB" id="9763050at2"/>
<evidence type="ECO:0000256" key="1">
    <source>
        <dbReference type="ARBA" id="ARBA00022723"/>
    </source>
</evidence>
<evidence type="ECO:0000256" key="3">
    <source>
        <dbReference type="SAM" id="MobiDB-lite"/>
    </source>
</evidence>
<keyword evidence="7" id="KW-1185">Reference proteome</keyword>
<feature type="region of interest" description="Disordered" evidence="3">
    <location>
        <begin position="1"/>
        <end position="84"/>
    </location>
</feature>
<evidence type="ECO:0000259" key="5">
    <source>
        <dbReference type="PROSITE" id="PS51677"/>
    </source>
</evidence>